<reference evidence="2 3" key="1">
    <citation type="submission" date="2020-08" db="EMBL/GenBank/DDBJ databases">
        <title>Whole genome shotgun sequence of Actinoplanes ianthinogenes NBRC 13996.</title>
        <authorList>
            <person name="Komaki H."/>
            <person name="Tamura T."/>
        </authorList>
    </citation>
    <scope>NUCLEOTIDE SEQUENCE [LARGE SCALE GENOMIC DNA]</scope>
    <source>
        <strain evidence="2 3">NBRC 13996</strain>
    </source>
</reference>
<evidence type="ECO:0000313" key="3">
    <source>
        <dbReference type="Proteomes" id="UP000676967"/>
    </source>
</evidence>
<evidence type="ECO:0000256" key="1">
    <source>
        <dbReference type="SAM" id="MobiDB-lite"/>
    </source>
</evidence>
<gene>
    <name evidence="2" type="ORF">Aiant_75310</name>
</gene>
<keyword evidence="3" id="KW-1185">Reference proteome</keyword>
<evidence type="ECO:0000313" key="2">
    <source>
        <dbReference type="EMBL" id="BCJ46874.1"/>
    </source>
</evidence>
<proteinExistence type="predicted"/>
<organism evidence="2 3">
    <name type="scientific">Actinoplanes ianthinogenes</name>
    <dbReference type="NCBI Taxonomy" id="122358"/>
    <lineage>
        <taxon>Bacteria</taxon>
        <taxon>Bacillati</taxon>
        <taxon>Actinomycetota</taxon>
        <taxon>Actinomycetes</taxon>
        <taxon>Micromonosporales</taxon>
        <taxon>Micromonosporaceae</taxon>
        <taxon>Actinoplanes</taxon>
    </lineage>
</organism>
<dbReference type="EMBL" id="AP023356">
    <property type="protein sequence ID" value="BCJ46874.1"/>
    <property type="molecule type" value="Genomic_DNA"/>
</dbReference>
<name>A0ABM7M5H2_9ACTN</name>
<evidence type="ECO:0008006" key="4">
    <source>
        <dbReference type="Google" id="ProtNLM"/>
    </source>
</evidence>
<dbReference type="Proteomes" id="UP000676967">
    <property type="component" value="Chromosome"/>
</dbReference>
<accession>A0ABM7M5H2</accession>
<feature type="region of interest" description="Disordered" evidence="1">
    <location>
        <begin position="175"/>
        <end position="198"/>
    </location>
</feature>
<protein>
    <recommendedName>
        <fullName evidence="4">Streptomycin 6-kinase</fullName>
    </recommendedName>
</protein>
<sequence>MVAVPASFAQWRARLDGDAGRAWVASLPDRVERLAALWDLRLDESPPLHGAQALVVLVSQRDRELVLKLSAPQDPTTELEAAGLRAWAGRGVVELVASEPGALLLERLDPARTLRTRPIWVAAEVAGGLIRTLAVAAPAGLPRAGGRDRGDAAGAAGEVRRPAGFPGFTVRRGAARTGRAGAGPRGSALRQHSRRAASSMVGHRSAAGAGCAGTCRSGIDVEPCRRPLVGC</sequence>